<evidence type="ECO:0000313" key="2">
    <source>
        <dbReference type="Proteomes" id="UP000190166"/>
    </source>
</evidence>
<dbReference type="Pfam" id="PF13707">
    <property type="entry name" value="RloB"/>
    <property type="match status" value="1"/>
</dbReference>
<accession>A0A1T5PB70</accession>
<dbReference type="EMBL" id="FUZZ01000005">
    <property type="protein sequence ID" value="SKD09853.1"/>
    <property type="molecule type" value="Genomic_DNA"/>
</dbReference>
<protein>
    <submittedName>
        <fullName evidence="1">RloB-like protein</fullName>
    </submittedName>
</protein>
<evidence type="ECO:0000313" key="1">
    <source>
        <dbReference type="EMBL" id="SKD09853.1"/>
    </source>
</evidence>
<keyword evidence="2" id="KW-1185">Reference proteome</keyword>
<dbReference type="Proteomes" id="UP000190166">
    <property type="component" value="Unassembled WGS sequence"/>
</dbReference>
<sequence length="211" mass="24725">MRQKRATAVKVRKTFAVVVDGDTEVWYLQMLKRNERSINVNIEPKIPQKKRLSEQFEMVVNLSGDYTEVFWIIDFDTLVSEAKDAKKGAKNSIQAFLAYRKEIKSKYRNITVIVNNPCLEFWLLLHFERTSKYFSSCEGAEKQLKKHLKDYEKTQKYYTKQNNDIYLQLKSRLATAINNAKQLGCFNSDSTNKAMSEMQLFFEADELGQLF</sequence>
<reference evidence="1 2" key="1">
    <citation type="submission" date="2017-02" db="EMBL/GenBank/DDBJ databases">
        <authorList>
            <person name="Peterson S.W."/>
        </authorList>
    </citation>
    <scope>NUCLEOTIDE SEQUENCE [LARGE SCALE GENOMIC DNA]</scope>
    <source>
        <strain evidence="1 2">DSM 18108</strain>
    </source>
</reference>
<dbReference type="STRING" id="393003.SAMN05660461_5746"/>
<organism evidence="1 2">
    <name type="scientific">Chitinophaga ginsengisegetis</name>
    <dbReference type="NCBI Taxonomy" id="393003"/>
    <lineage>
        <taxon>Bacteria</taxon>
        <taxon>Pseudomonadati</taxon>
        <taxon>Bacteroidota</taxon>
        <taxon>Chitinophagia</taxon>
        <taxon>Chitinophagales</taxon>
        <taxon>Chitinophagaceae</taxon>
        <taxon>Chitinophaga</taxon>
    </lineage>
</organism>
<name>A0A1T5PB70_9BACT</name>
<dbReference type="InterPro" id="IPR025591">
    <property type="entry name" value="RloB"/>
</dbReference>
<gene>
    <name evidence="1" type="ORF">SAMN05660461_5746</name>
</gene>
<proteinExistence type="predicted"/>
<dbReference type="RefSeq" id="WP_079472992.1">
    <property type="nucleotide sequence ID" value="NZ_FUZZ01000005.1"/>
</dbReference>
<dbReference type="AlphaFoldDB" id="A0A1T5PB70"/>